<evidence type="ECO:0000313" key="3">
    <source>
        <dbReference type="Proteomes" id="UP000029964"/>
    </source>
</evidence>
<keyword evidence="3" id="KW-1185">Reference proteome</keyword>
<feature type="compositionally biased region" description="Basic and acidic residues" evidence="1">
    <location>
        <begin position="135"/>
        <end position="147"/>
    </location>
</feature>
<comment type="caution">
    <text evidence="2">The sequence shown here is derived from an EMBL/GenBank/DDBJ whole genome shotgun (WGS) entry which is preliminary data.</text>
</comment>
<dbReference type="AlphaFoldDB" id="A0A086TG47"/>
<evidence type="ECO:0000256" key="1">
    <source>
        <dbReference type="SAM" id="MobiDB-lite"/>
    </source>
</evidence>
<organism evidence="2 3">
    <name type="scientific">Hapsidospora chrysogenum (strain ATCC 11550 / CBS 779.69 / DSM 880 / IAM 14645 / JCM 23072 / IMI 49137)</name>
    <name type="common">Acremonium chrysogenum</name>
    <dbReference type="NCBI Taxonomy" id="857340"/>
    <lineage>
        <taxon>Eukaryota</taxon>
        <taxon>Fungi</taxon>
        <taxon>Dikarya</taxon>
        <taxon>Ascomycota</taxon>
        <taxon>Pezizomycotina</taxon>
        <taxon>Sordariomycetes</taxon>
        <taxon>Hypocreomycetidae</taxon>
        <taxon>Hypocreales</taxon>
        <taxon>Bionectriaceae</taxon>
        <taxon>Hapsidospora</taxon>
    </lineage>
</organism>
<gene>
    <name evidence="2" type="ORF">ACRE_009390</name>
</gene>
<accession>A0A086TG47</accession>
<dbReference type="EMBL" id="JPKY01000004">
    <property type="protein sequence ID" value="KFH48329.1"/>
    <property type="molecule type" value="Genomic_DNA"/>
</dbReference>
<dbReference type="HOGENOM" id="CLU_1102512_0_0_1"/>
<evidence type="ECO:0000313" key="2">
    <source>
        <dbReference type="EMBL" id="KFH48329.1"/>
    </source>
</evidence>
<proteinExistence type="predicted"/>
<dbReference type="Proteomes" id="UP000029964">
    <property type="component" value="Unassembled WGS sequence"/>
</dbReference>
<sequence>MTPPFVKNGESNQAALNPIHVARQSLQLHYQQLELQRELRYRRVKRDFDAAFSNKAPEYSVCYMCKVVVRRERIERGVRDRLRSLHRALQSRKDFFDKDPDWLEKEWAYIKNWLAVKHLPSGHSRRGYIQTGHVSEELRRKEEKQEKEEEEAAAAEEKEREEQQNLPNGTACEPLADVNGQEEEEESDGFTSAYVWYMHRQPDNVLHEVALAYHKLGLPPSRSIFNYPVWDHGCSNVRHAAEGCLPRGKTCS</sequence>
<reference evidence="3" key="1">
    <citation type="journal article" date="2014" name="Genome Announc.">
        <title>Genome sequence and annotation of Acremonium chrysogenum, producer of the beta-lactam antibiotic cephalosporin C.</title>
        <authorList>
            <person name="Terfehr D."/>
            <person name="Dahlmann T.A."/>
            <person name="Specht T."/>
            <person name="Zadra I."/>
            <person name="Kuernsteiner H."/>
            <person name="Kueck U."/>
        </authorList>
    </citation>
    <scope>NUCLEOTIDE SEQUENCE [LARGE SCALE GENOMIC DNA]</scope>
    <source>
        <strain evidence="3">ATCC 11550 / CBS 779.69 / DSM 880 / IAM 14645 / JCM 23072 / IMI 49137</strain>
    </source>
</reference>
<feature type="region of interest" description="Disordered" evidence="1">
    <location>
        <begin position="135"/>
        <end position="174"/>
    </location>
</feature>
<name>A0A086TG47_HAPC1</name>
<protein>
    <submittedName>
        <fullName evidence="2">Uncharacterized protein</fullName>
    </submittedName>
</protein>